<dbReference type="EMBL" id="ML170179">
    <property type="protein sequence ID" value="TDL21666.1"/>
    <property type="molecule type" value="Genomic_DNA"/>
</dbReference>
<organism evidence="1 2">
    <name type="scientific">Rickenella mellea</name>
    <dbReference type="NCBI Taxonomy" id="50990"/>
    <lineage>
        <taxon>Eukaryota</taxon>
        <taxon>Fungi</taxon>
        <taxon>Dikarya</taxon>
        <taxon>Basidiomycota</taxon>
        <taxon>Agaricomycotina</taxon>
        <taxon>Agaricomycetes</taxon>
        <taxon>Hymenochaetales</taxon>
        <taxon>Rickenellaceae</taxon>
        <taxon>Rickenella</taxon>
    </lineage>
</organism>
<dbReference type="OrthoDB" id="3219769at2759"/>
<proteinExistence type="predicted"/>
<evidence type="ECO:0000313" key="2">
    <source>
        <dbReference type="Proteomes" id="UP000294933"/>
    </source>
</evidence>
<reference evidence="1 2" key="1">
    <citation type="submission" date="2018-06" db="EMBL/GenBank/DDBJ databases">
        <title>A transcriptomic atlas of mushroom development highlights an independent origin of complex multicellularity.</title>
        <authorList>
            <consortium name="DOE Joint Genome Institute"/>
            <person name="Krizsan K."/>
            <person name="Almasi E."/>
            <person name="Merenyi Z."/>
            <person name="Sahu N."/>
            <person name="Viragh M."/>
            <person name="Koszo T."/>
            <person name="Mondo S."/>
            <person name="Kiss B."/>
            <person name="Balint B."/>
            <person name="Kues U."/>
            <person name="Barry K."/>
            <person name="Hegedus J.C."/>
            <person name="Henrissat B."/>
            <person name="Johnson J."/>
            <person name="Lipzen A."/>
            <person name="Ohm R."/>
            <person name="Nagy I."/>
            <person name="Pangilinan J."/>
            <person name="Yan J."/>
            <person name="Xiong Y."/>
            <person name="Grigoriev I.V."/>
            <person name="Hibbett D.S."/>
            <person name="Nagy L.G."/>
        </authorList>
    </citation>
    <scope>NUCLEOTIDE SEQUENCE [LARGE SCALE GENOMIC DNA]</scope>
    <source>
        <strain evidence="1 2">SZMC22713</strain>
    </source>
</reference>
<dbReference type="AlphaFoldDB" id="A0A4Y7Q305"/>
<evidence type="ECO:0008006" key="3">
    <source>
        <dbReference type="Google" id="ProtNLM"/>
    </source>
</evidence>
<sequence>MNQTIRPRTIDRLVSALFSVKINGGVIGDPTAFLQSEPGCSASQDKEENVLMSLYYLKTSRDALRIMLGAVEAGISARQESCVAAALQQGIRSIPDEVLARIFEVGYESCDDHVESDNFSVAVSRVNQRFRRTALRSPRIWTRLDNRMTTSQLETFIHRSKDADLILTVQIQKHISLEAFFAITLPHHTRWSEFTYDAVVDEVFLLPQIPSQTRHLAFPRLWSLGCGKPSVGSRDTDGIRPEEIFSTWNVPALVHFHGTNASIERRGFGGNIQYVELLMNDALWDYRAVLDELGSWPHLTSLNLEFGRFNGMFRSEPSAILMSLRSLRTLVIKAREGVKGLFLGKVLSLLDMPVLTNLTLEIGCLVEGANYVIDGMCSAANRCLSLREYTLDTTHADLQLGGIGSRYAILSIFVRKLSFLENVIFRGTRLYSIGGDGWMELKRPSWQLFHFEGAAASDMADIRSFLTVASEDPKFKLRIGPCSHCGQCVQCNEIPALRQILGDRMEYEVEVR</sequence>
<gene>
    <name evidence="1" type="ORF">BD410DRAFT_840349</name>
</gene>
<protein>
    <recommendedName>
        <fullName evidence="3">F-box domain-containing protein</fullName>
    </recommendedName>
</protein>
<name>A0A4Y7Q305_9AGAM</name>
<dbReference type="VEuPathDB" id="FungiDB:BD410DRAFT_840349"/>
<accession>A0A4Y7Q305</accession>
<evidence type="ECO:0000313" key="1">
    <source>
        <dbReference type="EMBL" id="TDL21666.1"/>
    </source>
</evidence>
<keyword evidence="2" id="KW-1185">Reference proteome</keyword>
<dbReference type="Proteomes" id="UP000294933">
    <property type="component" value="Unassembled WGS sequence"/>
</dbReference>